<dbReference type="InterPro" id="IPR045304">
    <property type="entry name" value="LbH_SAT"/>
</dbReference>
<comment type="catalytic activity">
    <reaction evidence="5">
        <text>L-serine + acetyl-CoA = O-acetyl-L-serine + CoA</text>
        <dbReference type="Rhea" id="RHEA:24560"/>
        <dbReference type="ChEBI" id="CHEBI:33384"/>
        <dbReference type="ChEBI" id="CHEBI:57287"/>
        <dbReference type="ChEBI" id="CHEBI:57288"/>
        <dbReference type="ChEBI" id="CHEBI:58340"/>
        <dbReference type="EC" id="2.3.1.30"/>
    </reaction>
</comment>
<dbReference type="Proteomes" id="UP000199203">
    <property type="component" value="Unassembled WGS sequence"/>
</dbReference>
<protein>
    <recommendedName>
        <fullName evidence="5">Serine acetyltransferase</fullName>
        <ecNumber evidence="5">2.3.1.30</ecNumber>
    </recommendedName>
</protein>
<sequence length="179" mass="20349">MSIIYDDLYRYTGTRQFTSLVRYILFTPGFRYTYFYRKVQSAKFFPTRFFWDVLRRQCMLRTGIQIPAQTKIDKGLRIVHFGHIVINPDTIIGKNFNIAQGVNIGNAEGRRQGTPIIGDNVYVAANAVIVGNVKIGNDVFIAPNAFVNIDIPDGCIALGNPAQIIQKEYASKKYIIYKI</sequence>
<evidence type="ECO:0000256" key="1">
    <source>
        <dbReference type="ARBA" id="ARBA00007274"/>
    </source>
</evidence>
<accession>A0A1G7GHW4</accession>
<keyword evidence="2 5" id="KW-0808">Transferase</keyword>
<dbReference type="SUPFAM" id="SSF51161">
    <property type="entry name" value="Trimeric LpxA-like enzymes"/>
    <property type="match status" value="1"/>
</dbReference>
<dbReference type="PANTHER" id="PTHR42811">
    <property type="entry name" value="SERINE ACETYLTRANSFERASE"/>
    <property type="match status" value="1"/>
</dbReference>
<gene>
    <name evidence="6" type="ORF">SAMN05421825_0474</name>
</gene>
<dbReference type="STRING" id="454006.SAMN05421825_0474"/>
<keyword evidence="4 5" id="KW-0012">Acyltransferase</keyword>
<dbReference type="PROSITE" id="PS00101">
    <property type="entry name" value="HEXAPEP_TRANSFERASES"/>
    <property type="match status" value="1"/>
</dbReference>
<keyword evidence="3" id="KW-0677">Repeat</keyword>
<dbReference type="GO" id="GO:0005737">
    <property type="term" value="C:cytoplasm"/>
    <property type="evidence" value="ECO:0007669"/>
    <property type="project" value="InterPro"/>
</dbReference>
<evidence type="ECO:0000256" key="5">
    <source>
        <dbReference type="PIRNR" id="PIRNR000441"/>
    </source>
</evidence>
<evidence type="ECO:0000313" key="6">
    <source>
        <dbReference type="EMBL" id="SDE87716.1"/>
    </source>
</evidence>
<dbReference type="CDD" id="cd03354">
    <property type="entry name" value="LbH_SAT"/>
    <property type="match status" value="1"/>
</dbReference>
<dbReference type="GO" id="GO:0006535">
    <property type="term" value="P:cysteine biosynthetic process from serine"/>
    <property type="evidence" value="ECO:0007669"/>
    <property type="project" value="InterPro"/>
</dbReference>
<evidence type="ECO:0000256" key="2">
    <source>
        <dbReference type="ARBA" id="ARBA00022679"/>
    </source>
</evidence>
<dbReference type="EMBL" id="FNBH01000001">
    <property type="protein sequence ID" value="SDE87716.1"/>
    <property type="molecule type" value="Genomic_DNA"/>
</dbReference>
<dbReference type="EC" id="2.3.1.30" evidence="5"/>
<reference evidence="7" key="1">
    <citation type="submission" date="2016-10" db="EMBL/GenBank/DDBJ databases">
        <authorList>
            <person name="Varghese N."/>
            <person name="Submissions S."/>
        </authorList>
    </citation>
    <scope>NUCLEOTIDE SEQUENCE [LARGE SCALE GENOMIC DNA]</scope>
    <source>
        <strain evidence="7">DSM 19684</strain>
    </source>
</reference>
<evidence type="ECO:0000256" key="4">
    <source>
        <dbReference type="ARBA" id="ARBA00023315"/>
    </source>
</evidence>
<dbReference type="PIRSF" id="PIRSF000441">
    <property type="entry name" value="CysE"/>
    <property type="match status" value="1"/>
</dbReference>
<dbReference type="InterPro" id="IPR001451">
    <property type="entry name" value="Hexapep"/>
</dbReference>
<evidence type="ECO:0000256" key="3">
    <source>
        <dbReference type="ARBA" id="ARBA00022737"/>
    </source>
</evidence>
<dbReference type="InterPro" id="IPR011004">
    <property type="entry name" value="Trimer_LpxA-like_sf"/>
</dbReference>
<evidence type="ECO:0000313" key="7">
    <source>
        <dbReference type="Proteomes" id="UP000199203"/>
    </source>
</evidence>
<dbReference type="RefSeq" id="WP_221405568.1">
    <property type="nucleotide sequence ID" value="NZ_FNBH01000001.1"/>
</dbReference>
<dbReference type="GO" id="GO:0009001">
    <property type="term" value="F:serine O-acetyltransferase activity"/>
    <property type="evidence" value="ECO:0007669"/>
    <property type="project" value="UniProtKB-EC"/>
</dbReference>
<organism evidence="6 7">
    <name type="scientific">Epilithonimonas hungarica</name>
    <dbReference type="NCBI Taxonomy" id="454006"/>
    <lineage>
        <taxon>Bacteria</taxon>
        <taxon>Pseudomonadati</taxon>
        <taxon>Bacteroidota</taxon>
        <taxon>Flavobacteriia</taxon>
        <taxon>Flavobacteriales</taxon>
        <taxon>Weeksellaceae</taxon>
        <taxon>Chryseobacterium group</taxon>
        <taxon>Epilithonimonas</taxon>
    </lineage>
</organism>
<dbReference type="InterPro" id="IPR005881">
    <property type="entry name" value="Ser_O-AcTrfase"/>
</dbReference>
<comment type="similarity">
    <text evidence="1 5">Belongs to the transferase hexapeptide repeat family.</text>
</comment>
<keyword evidence="7" id="KW-1185">Reference proteome</keyword>
<dbReference type="Pfam" id="PF00132">
    <property type="entry name" value="Hexapep"/>
    <property type="match status" value="1"/>
</dbReference>
<dbReference type="Gene3D" id="2.160.10.10">
    <property type="entry name" value="Hexapeptide repeat proteins"/>
    <property type="match status" value="1"/>
</dbReference>
<dbReference type="AlphaFoldDB" id="A0A1G7GHW4"/>
<dbReference type="InterPro" id="IPR018357">
    <property type="entry name" value="Hexapep_transf_CS"/>
</dbReference>
<name>A0A1G7GHW4_9FLAO</name>
<proteinExistence type="inferred from homology"/>